<feature type="region of interest" description="Disordered" evidence="5">
    <location>
        <begin position="1"/>
        <end position="22"/>
    </location>
</feature>
<comment type="similarity">
    <text evidence="4">Belongs to the WD repeat PROPPIN family.</text>
</comment>
<dbReference type="InterPro" id="IPR015943">
    <property type="entry name" value="WD40/YVTN_repeat-like_dom_sf"/>
</dbReference>
<dbReference type="Gene3D" id="2.130.10.10">
    <property type="entry name" value="YVTN repeat-like/Quinoprotein amine dehydrogenase"/>
    <property type="match status" value="1"/>
</dbReference>
<name>A0A816R7L5_9BILA</name>
<evidence type="ECO:0000256" key="1">
    <source>
        <dbReference type="ARBA" id="ARBA00022574"/>
    </source>
</evidence>
<dbReference type="EMBL" id="CAJNRE010008057">
    <property type="protein sequence ID" value="CAF2070319.1"/>
    <property type="molecule type" value="Genomic_DNA"/>
</dbReference>
<reference evidence="6" key="1">
    <citation type="submission" date="2021-02" db="EMBL/GenBank/DDBJ databases">
        <authorList>
            <person name="Nowell W R."/>
        </authorList>
    </citation>
    <scope>NUCLEOTIDE SEQUENCE</scope>
</reference>
<sequence length="476" mass="51658">MNVGSNRLDLASASSSDASSDNTLPPQYKVLTLSFNQDCTSLAMSTPTTYSLFTISQDNKIDEIHNCEIQPIINIPYLPYTEISTIERLFSSSLIAVVSSQAPRKLKVCHFMRGTEILSYSFANTILAVKLNRSRLAVCLEESIYIHNMRDMKLLHTIRDIPSNRDGLCALSISDENPYLAYPGSTVTGEIQIFDTVNLKPGILIAAHESPLAAMAFDMTGAKIATASNKGTVIRIHSSIDGLCLFEFRRGVRRVATIYSLAFSPDSMYLAASSNTETIHIFRLVNQKEKPPEVASSWMNSFGRILGGVAYYLPKHTTEVLTQDRAFASVHSQSAGTKTTIAMNIFNKTLKLFVAGYDGVLSVYEVNTNEGGESVGGSLCGLGHDGLMKLLGALNLPSVVQEHKYTETQEFILPFVEKAQNDSMAAAVEAAVTYAGGSRDLTVSENGAWLTRGFSSFHGIAALCSATGKPKVLDAS</sequence>
<keyword evidence="2" id="KW-0677">Repeat</keyword>
<evidence type="ECO:0000313" key="7">
    <source>
        <dbReference type="Proteomes" id="UP000663824"/>
    </source>
</evidence>
<feature type="compositionally biased region" description="Low complexity" evidence="5">
    <location>
        <begin position="8"/>
        <end position="21"/>
    </location>
</feature>
<dbReference type="Pfam" id="PF21032">
    <property type="entry name" value="PROPPIN"/>
    <property type="match status" value="1"/>
</dbReference>
<dbReference type="SUPFAM" id="SSF50978">
    <property type="entry name" value="WD40 repeat-like"/>
    <property type="match status" value="1"/>
</dbReference>
<protein>
    <recommendedName>
        <fullName evidence="8">WD repeat domain phosphoinositide-interacting protein 2</fullName>
    </recommendedName>
</protein>
<dbReference type="SMART" id="SM00320">
    <property type="entry name" value="WD40"/>
    <property type="match status" value="3"/>
</dbReference>
<evidence type="ECO:0000256" key="4">
    <source>
        <dbReference type="ARBA" id="ARBA00025740"/>
    </source>
</evidence>
<evidence type="ECO:0000256" key="3">
    <source>
        <dbReference type="ARBA" id="ARBA00023006"/>
    </source>
</evidence>
<dbReference type="Proteomes" id="UP000663824">
    <property type="component" value="Unassembled WGS sequence"/>
</dbReference>
<dbReference type="AlphaFoldDB" id="A0A816R7L5"/>
<keyword evidence="1" id="KW-0853">WD repeat</keyword>
<dbReference type="InterPro" id="IPR048720">
    <property type="entry name" value="PROPPIN"/>
</dbReference>
<proteinExistence type="inferred from homology"/>
<dbReference type="GO" id="GO:0005737">
    <property type="term" value="C:cytoplasm"/>
    <property type="evidence" value="ECO:0007669"/>
    <property type="project" value="UniProtKB-ARBA"/>
</dbReference>
<evidence type="ECO:0000256" key="2">
    <source>
        <dbReference type="ARBA" id="ARBA00022737"/>
    </source>
</evidence>
<organism evidence="6 7">
    <name type="scientific">Rotaria magnacalcarata</name>
    <dbReference type="NCBI Taxonomy" id="392030"/>
    <lineage>
        <taxon>Eukaryota</taxon>
        <taxon>Metazoa</taxon>
        <taxon>Spiralia</taxon>
        <taxon>Gnathifera</taxon>
        <taxon>Rotifera</taxon>
        <taxon>Eurotatoria</taxon>
        <taxon>Bdelloidea</taxon>
        <taxon>Philodinida</taxon>
        <taxon>Philodinidae</taxon>
        <taxon>Rotaria</taxon>
    </lineage>
</organism>
<comment type="caution">
    <text evidence="6">The sequence shown here is derived from an EMBL/GenBank/DDBJ whole genome shotgun (WGS) entry which is preliminary data.</text>
</comment>
<evidence type="ECO:0000256" key="5">
    <source>
        <dbReference type="SAM" id="MobiDB-lite"/>
    </source>
</evidence>
<dbReference type="InterPro" id="IPR001680">
    <property type="entry name" value="WD40_rpt"/>
</dbReference>
<dbReference type="PANTHER" id="PTHR11227">
    <property type="entry name" value="WD-REPEAT PROTEIN INTERACTING WITH PHOSPHOINOSIDES WIPI -RELATED"/>
    <property type="match status" value="1"/>
</dbReference>
<dbReference type="GO" id="GO:0006914">
    <property type="term" value="P:autophagy"/>
    <property type="evidence" value="ECO:0007669"/>
    <property type="project" value="UniProtKB-KW"/>
</dbReference>
<keyword evidence="3" id="KW-0072">Autophagy</keyword>
<gene>
    <name evidence="6" type="ORF">MBJ925_LOCUS16592</name>
</gene>
<accession>A0A816R7L5</accession>
<evidence type="ECO:0000313" key="6">
    <source>
        <dbReference type="EMBL" id="CAF2070319.1"/>
    </source>
</evidence>
<dbReference type="InterPro" id="IPR036322">
    <property type="entry name" value="WD40_repeat_dom_sf"/>
</dbReference>
<evidence type="ECO:0008006" key="8">
    <source>
        <dbReference type="Google" id="ProtNLM"/>
    </source>
</evidence>